<gene>
    <name evidence="2" type="ORF">CTI12_AA370850</name>
</gene>
<dbReference type="EMBL" id="PKPP01005035">
    <property type="protein sequence ID" value="PWA61719.1"/>
    <property type="molecule type" value="Genomic_DNA"/>
</dbReference>
<organism evidence="2 3">
    <name type="scientific">Artemisia annua</name>
    <name type="common">Sweet wormwood</name>
    <dbReference type="NCBI Taxonomy" id="35608"/>
    <lineage>
        <taxon>Eukaryota</taxon>
        <taxon>Viridiplantae</taxon>
        <taxon>Streptophyta</taxon>
        <taxon>Embryophyta</taxon>
        <taxon>Tracheophyta</taxon>
        <taxon>Spermatophyta</taxon>
        <taxon>Magnoliopsida</taxon>
        <taxon>eudicotyledons</taxon>
        <taxon>Gunneridae</taxon>
        <taxon>Pentapetalae</taxon>
        <taxon>asterids</taxon>
        <taxon>campanulids</taxon>
        <taxon>Asterales</taxon>
        <taxon>Asteraceae</taxon>
        <taxon>Asteroideae</taxon>
        <taxon>Anthemideae</taxon>
        <taxon>Artemisiinae</taxon>
        <taxon>Artemisia</taxon>
    </lineage>
</organism>
<evidence type="ECO:0000256" key="1">
    <source>
        <dbReference type="SAM" id="MobiDB-lite"/>
    </source>
</evidence>
<dbReference type="PANTHER" id="PTHR45786">
    <property type="entry name" value="DNA BINDING PROTEIN-LIKE"/>
    <property type="match status" value="1"/>
</dbReference>
<dbReference type="PANTHER" id="PTHR45786:SF74">
    <property type="entry name" value="ATP-DEPENDENT DNA HELICASE"/>
    <property type="match status" value="1"/>
</dbReference>
<keyword evidence="3" id="KW-1185">Reference proteome</keyword>
<evidence type="ECO:0008006" key="4">
    <source>
        <dbReference type="Google" id="ProtNLM"/>
    </source>
</evidence>
<name>A0A2U1MKE3_ARTAN</name>
<accession>A0A2U1MKE3</accession>
<comment type="caution">
    <text evidence="2">The sequence shown here is derived from an EMBL/GenBank/DDBJ whole genome shotgun (WGS) entry which is preliminary data.</text>
</comment>
<evidence type="ECO:0000313" key="2">
    <source>
        <dbReference type="EMBL" id="PWA61719.1"/>
    </source>
</evidence>
<proteinExistence type="predicted"/>
<dbReference type="AlphaFoldDB" id="A0A2U1MKE3"/>
<feature type="region of interest" description="Disordered" evidence="1">
    <location>
        <begin position="220"/>
        <end position="262"/>
    </location>
</feature>
<reference evidence="2 3" key="1">
    <citation type="journal article" date="2018" name="Mol. Plant">
        <title>The genome of Artemisia annua provides insight into the evolution of Asteraceae family and artemisinin biosynthesis.</title>
        <authorList>
            <person name="Shen Q."/>
            <person name="Zhang L."/>
            <person name="Liao Z."/>
            <person name="Wang S."/>
            <person name="Yan T."/>
            <person name="Shi P."/>
            <person name="Liu M."/>
            <person name="Fu X."/>
            <person name="Pan Q."/>
            <person name="Wang Y."/>
            <person name="Lv Z."/>
            <person name="Lu X."/>
            <person name="Zhang F."/>
            <person name="Jiang W."/>
            <person name="Ma Y."/>
            <person name="Chen M."/>
            <person name="Hao X."/>
            <person name="Li L."/>
            <person name="Tang Y."/>
            <person name="Lv G."/>
            <person name="Zhou Y."/>
            <person name="Sun X."/>
            <person name="Brodelius P.E."/>
            <person name="Rose J.K.C."/>
            <person name="Tang K."/>
        </authorList>
    </citation>
    <scope>NUCLEOTIDE SEQUENCE [LARGE SCALE GENOMIC DNA]</scope>
    <source>
        <strain evidence="3">cv. Huhao1</strain>
        <tissue evidence="2">Leaf</tissue>
    </source>
</reference>
<dbReference type="Proteomes" id="UP000245207">
    <property type="component" value="Unassembled WGS sequence"/>
</dbReference>
<sequence length="527" mass="59691">MKTKKKAVRRVTSLLPLESVELSSFDQEGEFHGMHLQPETIISDLGSVDPLLNSVNESPCKARLTTSDLCTAANYREEAITEGARKDGTFSVNYECCYASPICLWISLLRVVHIPLMCAPVQLHKQQMDAMCKEARPESFLAYMVLELLWIKENGKCLNFLMKMTFVLGGSEDIFLINNTEGRVIPEHLADGSTASGVGPSSHETSQNFATLTEHCNVDLPRNDRRRRSQVRMRPSSDRTQVPPQVRSRNRRSRQGPPDTYVHMGRCDQACRHCSARFWYDERIISGNRRRVDYHKCCNVGKVRLHDQDEHPTGQSLRPDIVEHLIELLDEHNQLVQLFRTATDKMAEADIPEFRVRLFGVVGSRQHELPTGDSIGAIVFKGGPDVETEFDVVVEQHDHQLQYVSKLNASYMSMQFPLLFFFGEDGYHLGRVLLSRRTSSDPPKKMSMKMYYAQMEHSSSIVASGQPTGKAIVTHSDDIGLNNLKETDTGKAIYVKVYRKWIPTNKQGKPVVFCCMLIDGQVQITIL</sequence>
<evidence type="ECO:0000313" key="3">
    <source>
        <dbReference type="Proteomes" id="UP000245207"/>
    </source>
</evidence>
<protein>
    <recommendedName>
        <fullName evidence="4">Helitron helicase-like domain-containing protein</fullName>
    </recommendedName>
</protein>